<evidence type="ECO:0000313" key="2">
    <source>
        <dbReference type="Proteomes" id="UP001165121"/>
    </source>
</evidence>
<keyword evidence="2" id="KW-1185">Reference proteome</keyword>
<dbReference type="Proteomes" id="UP001165121">
    <property type="component" value="Unassembled WGS sequence"/>
</dbReference>
<proteinExistence type="predicted"/>
<organism evidence="1 2">
    <name type="scientific">Phytophthora fragariaefolia</name>
    <dbReference type="NCBI Taxonomy" id="1490495"/>
    <lineage>
        <taxon>Eukaryota</taxon>
        <taxon>Sar</taxon>
        <taxon>Stramenopiles</taxon>
        <taxon>Oomycota</taxon>
        <taxon>Peronosporomycetes</taxon>
        <taxon>Peronosporales</taxon>
        <taxon>Peronosporaceae</taxon>
        <taxon>Phytophthora</taxon>
    </lineage>
</organism>
<gene>
    <name evidence="1" type="ORF">Pfra01_000239700</name>
</gene>
<dbReference type="AlphaFoldDB" id="A0A9W6TUX0"/>
<accession>A0A9W6TUX0</accession>
<name>A0A9W6TUX0_9STRA</name>
<comment type="caution">
    <text evidence="1">The sequence shown here is derived from an EMBL/GenBank/DDBJ whole genome shotgun (WGS) entry which is preliminary data.</text>
</comment>
<reference evidence="1" key="1">
    <citation type="submission" date="2023-04" db="EMBL/GenBank/DDBJ databases">
        <title>Phytophthora fragariaefolia NBRC 109709.</title>
        <authorList>
            <person name="Ichikawa N."/>
            <person name="Sato H."/>
            <person name="Tonouchi N."/>
        </authorList>
    </citation>
    <scope>NUCLEOTIDE SEQUENCE</scope>
    <source>
        <strain evidence="1">NBRC 109709</strain>
    </source>
</reference>
<evidence type="ECO:0000313" key="1">
    <source>
        <dbReference type="EMBL" id="GMF20354.1"/>
    </source>
</evidence>
<protein>
    <submittedName>
        <fullName evidence="1">Unnamed protein product</fullName>
    </submittedName>
</protein>
<dbReference type="OrthoDB" id="129028at2759"/>
<sequence length="204" mass="22835">MALCVGLHPHARLERYRLVRDSRSPPYSCALLTLIDAARPAGLLANVRVGPHTKISVTAAALKISLWTQLLKFLRSPTQEKLIVLQLSYVHLKVETSQAPEKEAASQPQKKPPTPSFLQTLDTSIAWNDVRHPMWATVRSWIPRLLFVCRCVHAIEVGAEDLCVDVVQKDPDTVTPVLGVQVYNPVIAFEHAKTINLTYWFIAL</sequence>
<dbReference type="EMBL" id="BSXT01000194">
    <property type="protein sequence ID" value="GMF20354.1"/>
    <property type="molecule type" value="Genomic_DNA"/>
</dbReference>